<feature type="transmembrane region" description="Helical" evidence="5">
    <location>
        <begin position="331"/>
        <end position="356"/>
    </location>
</feature>
<keyword evidence="3 5" id="KW-1133">Transmembrane helix</keyword>
<dbReference type="SUPFAM" id="SSF81321">
    <property type="entry name" value="Family A G protein-coupled receptor-like"/>
    <property type="match status" value="1"/>
</dbReference>
<dbReference type="Proteomes" id="UP000735302">
    <property type="component" value="Unassembled WGS sequence"/>
</dbReference>
<evidence type="ECO:0000259" key="6">
    <source>
        <dbReference type="PROSITE" id="PS50262"/>
    </source>
</evidence>
<dbReference type="Gene3D" id="1.20.1070.10">
    <property type="entry name" value="Rhodopsin 7-helix transmembrane proteins"/>
    <property type="match status" value="1"/>
</dbReference>
<evidence type="ECO:0000256" key="1">
    <source>
        <dbReference type="ARBA" id="ARBA00004370"/>
    </source>
</evidence>
<evidence type="ECO:0000313" key="7">
    <source>
        <dbReference type="EMBL" id="GFN85184.1"/>
    </source>
</evidence>
<evidence type="ECO:0000256" key="4">
    <source>
        <dbReference type="ARBA" id="ARBA00023136"/>
    </source>
</evidence>
<feature type="domain" description="G-protein coupled receptors family 1 profile" evidence="6">
    <location>
        <begin position="44"/>
        <end position="355"/>
    </location>
</feature>
<feature type="transmembrane region" description="Helical" evidence="5">
    <location>
        <begin position="202"/>
        <end position="225"/>
    </location>
</feature>
<accession>A0AAV3YR02</accession>
<feature type="transmembrane region" description="Helical" evidence="5">
    <location>
        <begin position="147"/>
        <end position="165"/>
    </location>
</feature>
<organism evidence="7 8">
    <name type="scientific">Plakobranchus ocellatus</name>
    <dbReference type="NCBI Taxonomy" id="259542"/>
    <lineage>
        <taxon>Eukaryota</taxon>
        <taxon>Metazoa</taxon>
        <taxon>Spiralia</taxon>
        <taxon>Lophotrochozoa</taxon>
        <taxon>Mollusca</taxon>
        <taxon>Gastropoda</taxon>
        <taxon>Heterobranchia</taxon>
        <taxon>Euthyneura</taxon>
        <taxon>Panpulmonata</taxon>
        <taxon>Sacoglossa</taxon>
        <taxon>Placobranchoidea</taxon>
        <taxon>Plakobranchidae</taxon>
        <taxon>Plakobranchus</taxon>
    </lineage>
</organism>
<reference evidence="7 8" key="1">
    <citation type="journal article" date="2021" name="Elife">
        <title>Chloroplast acquisition without the gene transfer in kleptoplastic sea slugs, Plakobranchus ocellatus.</title>
        <authorList>
            <person name="Maeda T."/>
            <person name="Takahashi S."/>
            <person name="Yoshida T."/>
            <person name="Shimamura S."/>
            <person name="Takaki Y."/>
            <person name="Nagai Y."/>
            <person name="Toyoda A."/>
            <person name="Suzuki Y."/>
            <person name="Arimoto A."/>
            <person name="Ishii H."/>
            <person name="Satoh N."/>
            <person name="Nishiyama T."/>
            <person name="Hasebe M."/>
            <person name="Maruyama T."/>
            <person name="Minagawa J."/>
            <person name="Obokata J."/>
            <person name="Shigenobu S."/>
        </authorList>
    </citation>
    <scope>NUCLEOTIDE SEQUENCE [LARGE SCALE GENOMIC DNA]</scope>
</reference>
<keyword evidence="8" id="KW-1185">Reference proteome</keyword>
<evidence type="ECO:0000313" key="8">
    <source>
        <dbReference type="Proteomes" id="UP000735302"/>
    </source>
</evidence>
<evidence type="ECO:0000256" key="3">
    <source>
        <dbReference type="ARBA" id="ARBA00022989"/>
    </source>
</evidence>
<feature type="transmembrane region" description="Helical" evidence="5">
    <location>
        <begin position="296"/>
        <end position="319"/>
    </location>
</feature>
<feature type="transmembrane region" description="Helical" evidence="5">
    <location>
        <begin position="65"/>
        <end position="92"/>
    </location>
</feature>
<dbReference type="PROSITE" id="PS50262">
    <property type="entry name" value="G_PROTEIN_RECEP_F1_2"/>
    <property type="match status" value="1"/>
</dbReference>
<dbReference type="GO" id="GO:0016020">
    <property type="term" value="C:membrane"/>
    <property type="evidence" value="ECO:0007669"/>
    <property type="project" value="UniProtKB-SubCell"/>
</dbReference>
<evidence type="ECO:0000256" key="5">
    <source>
        <dbReference type="SAM" id="Phobius"/>
    </source>
</evidence>
<comment type="subcellular location">
    <subcellularLocation>
        <location evidence="1">Membrane</location>
    </subcellularLocation>
</comment>
<name>A0AAV3YR02_9GAST</name>
<dbReference type="PANTHER" id="PTHR46641">
    <property type="entry name" value="FMRFAMIDE RECEPTOR-RELATED"/>
    <property type="match status" value="1"/>
</dbReference>
<proteinExistence type="predicted"/>
<feature type="transmembrane region" description="Helical" evidence="5">
    <location>
        <begin position="104"/>
        <end position="126"/>
    </location>
</feature>
<feature type="transmembrane region" description="Helical" evidence="5">
    <location>
        <begin position="29"/>
        <end position="53"/>
    </location>
</feature>
<evidence type="ECO:0000256" key="2">
    <source>
        <dbReference type="ARBA" id="ARBA00022692"/>
    </source>
</evidence>
<keyword evidence="4 5" id="KW-0472">Membrane</keyword>
<protein>
    <submittedName>
        <fullName evidence="7">Chemosensory receptor c</fullName>
    </submittedName>
</protein>
<dbReference type="InterPro" id="IPR052954">
    <property type="entry name" value="GPCR-Ligand_Int"/>
</dbReference>
<dbReference type="InterPro" id="IPR017452">
    <property type="entry name" value="GPCR_Rhodpsn_7TM"/>
</dbReference>
<comment type="caution">
    <text evidence="7">The sequence shown here is derived from an EMBL/GenBank/DDBJ whole genome shotgun (WGS) entry which is preliminary data.</text>
</comment>
<sequence>MNRSSYSNIEIASRRQIVSDELFPYLNTLAWTSILIFSVPAICFNAINVIIFCKIGVTDSITVCFLYLAVCDFCSMVLVSVLSFFQICFLFGVPGSKNFRTYSFSVGAVYVLPLSLAAAATTYIAIQRGLSVAYPFLIRNTFTRKRSIMVLTTLSLILFGCWLPRTTTYRNIYVPGPTTNSSQILVVHHLGVWKHLDSFYNIFVQIFLLFVQYIIMSICAVAIAVGMRASMKLKSTSTPAGNVSRSNQFDAQKSVNTEQVENVQNYFVDFRIQSNKESQKMPEPKKSKEMQVVKQALIVVLLNVICTTPAIPALIYNVMEPKFQAGSDYRNLFFVVLGFARMCESANAFFNFFIYLDFNTKFRNCFISTFQVTLFKENSIGGNRKYRETEAVVNLVMTPHPEE</sequence>
<keyword evidence="2 5" id="KW-0812">Transmembrane</keyword>
<dbReference type="EMBL" id="BLXT01001379">
    <property type="protein sequence ID" value="GFN85184.1"/>
    <property type="molecule type" value="Genomic_DNA"/>
</dbReference>
<dbReference type="PANTHER" id="PTHR46641:SF2">
    <property type="entry name" value="FMRFAMIDE RECEPTOR"/>
    <property type="match status" value="1"/>
</dbReference>
<keyword evidence="7" id="KW-0675">Receptor</keyword>
<gene>
    <name evidence="7" type="ORF">PoB_001169000</name>
</gene>
<dbReference type="AlphaFoldDB" id="A0AAV3YR02"/>